<comment type="similarity">
    <text evidence="1">Belongs to the carbon-nitrogen hydrolase superfamily. BTD/VNN family.</text>
</comment>
<dbReference type="OrthoDB" id="10250282at2759"/>
<reference evidence="6" key="1">
    <citation type="submission" date="2022-03" db="EMBL/GenBank/DDBJ databases">
        <authorList>
            <person name="Lindestad O."/>
        </authorList>
    </citation>
    <scope>NUCLEOTIDE SEQUENCE</scope>
</reference>
<dbReference type="Gene3D" id="3.60.110.10">
    <property type="entry name" value="Carbon-nitrogen hydrolase"/>
    <property type="match status" value="1"/>
</dbReference>
<keyword evidence="7" id="KW-1185">Reference proteome</keyword>
<dbReference type="InterPro" id="IPR036526">
    <property type="entry name" value="C-N_Hydrolase_sf"/>
</dbReference>
<dbReference type="InterPro" id="IPR043957">
    <property type="entry name" value="Vanin_C"/>
</dbReference>
<keyword evidence="4" id="KW-0732">Signal</keyword>
<feature type="compositionally biased region" description="Low complexity" evidence="3">
    <location>
        <begin position="621"/>
        <end position="634"/>
    </location>
</feature>
<dbReference type="PANTHER" id="PTHR10609:SF14">
    <property type="entry name" value="BIOTINIDASE"/>
    <property type="match status" value="1"/>
</dbReference>
<dbReference type="Pfam" id="PF19018">
    <property type="entry name" value="Vanin_C"/>
    <property type="match status" value="2"/>
</dbReference>
<sequence length="666" mass="73990">MAGHSLFILLCLFGLSAQKSTLDDTSYVAAVVEYEVQANSSLNLENYVQLIKDAADQNADIVVFPEMTLTVHSHVVIPINSLLKDYPVPALQPQLYDEILVSISSAAKLNEIYVVVNVEEIVNCTSGDVTGETCPEQKVYLFNTNVVFDRNGTVIDRYRKINLFGEYTRNPALSSELGIFKTDFGVTFGHFICFDLMFQVPAIQIVQMYNITDIVFSTMWFSELPYLTAVQIQEAYAYSMNVNFLGAGANNVRVGSAGSGIYSGKAGALVSIMPGVPTTKLLVARVPKVPGQVTGSTPGPIYNNPSDQDSLYLLTDSSLPSHTTRLLTSGSQQFMLIDKDVTCYFRVQLGERNGENAPFFRAFIHDGVNVYAKRDVGTVGCAVAACKTEDVKSCVYRSNIDTVEVQELDIKMIYRKHYNSTLKCNDVEYFPISIRKNLFPLDPSNFSYKEDQIENEEYEDNLNEIKPNEERVQITNKINSPQTALISYRAGAFSGVRTYSGVTTGGLRICSIIACTDDTPESCGKRFPRYSENSTAAFQALNIFALVPYPETDASLSAKKAVYFPITLDTALMPLIPEYYTFEEISMFNATTFTFNLENLDTELYSFAVWGREYTTDGEEATNNNSTETTTTPVPENPDDSEPGSSIAHRIYLMLLFFGPLVLLRL</sequence>
<dbReference type="Pfam" id="PF00795">
    <property type="entry name" value="CN_hydrolase"/>
    <property type="match status" value="1"/>
</dbReference>
<proteinExistence type="inferred from homology"/>
<dbReference type="GO" id="GO:0016787">
    <property type="term" value="F:hydrolase activity"/>
    <property type="evidence" value="ECO:0007669"/>
    <property type="project" value="UniProtKB-KW"/>
</dbReference>
<dbReference type="Proteomes" id="UP000838756">
    <property type="component" value="Unassembled WGS sequence"/>
</dbReference>
<dbReference type="SUPFAM" id="SSF56317">
    <property type="entry name" value="Carbon-nitrogen hydrolase"/>
    <property type="match status" value="1"/>
</dbReference>
<feature type="domain" description="CN hydrolase" evidence="5">
    <location>
        <begin position="27"/>
        <end position="288"/>
    </location>
</feature>
<feature type="region of interest" description="Disordered" evidence="3">
    <location>
        <begin position="617"/>
        <end position="643"/>
    </location>
</feature>
<protein>
    <submittedName>
        <fullName evidence="6">Jg24302 protein</fullName>
    </submittedName>
</protein>
<evidence type="ECO:0000256" key="1">
    <source>
        <dbReference type="ARBA" id="ARBA00008225"/>
    </source>
</evidence>
<dbReference type="AlphaFoldDB" id="A0A8S4SIU1"/>
<organism evidence="6 7">
    <name type="scientific">Pararge aegeria aegeria</name>
    <dbReference type="NCBI Taxonomy" id="348720"/>
    <lineage>
        <taxon>Eukaryota</taxon>
        <taxon>Metazoa</taxon>
        <taxon>Ecdysozoa</taxon>
        <taxon>Arthropoda</taxon>
        <taxon>Hexapoda</taxon>
        <taxon>Insecta</taxon>
        <taxon>Pterygota</taxon>
        <taxon>Neoptera</taxon>
        <taxon>Endopterygota</taxon>
        <taxon>Lepidoptera</taxon>
        <taxon>Glossata</taxon>
        <taxon>Ditrysia</taxon>
        <taxon>Papilionoidea</taxon>
        <taxon>Nymphalidae</taxon>
        <taxon>Satyrinae</taxon>
        <taxon>Satyrini</taxon>
        <taxon>Parargina</taxon>
        <taxon>Pararge</taxon>
    </lineage>
</organism>
<comment type="caution">
    <text evidence="6">The sequence shown here is derived from an EMBL/GenBank/DDBJ whole genome shotgun (WGS) entry which is preliminary data.</text>
</comment>
<evidence type="ECO:0000313" key="6">
    <source>
        <dbReference type="EMBL" id="CAH2259695.1"/>
    </source>
</evidence>
<evidence type="ECO:0000256" key="4">
    <source>
        <dbReference type="SAM" id="SignalP"/>
    </source>
</evidence>
<keyword evidence="2" id="KW-0378">Hydrolase</keyword>
<evidence type="ECO:0000256" key="2">
    <source>
        <dbReference type="ARBA" id="ARBA00022801"/>
    </source>
</evidence>
<name>A0A8S4SIU1_9NEOP</name>
<accession>A0A8S4SIU1</accession>
<evidence type="ECO:0000313" key="7">
    <source>
        <dbReference type="Proteomes" id="UP000838756"/>
    </source>
</evidence>
<gene>
    <name evidence="6" type="primary">jg24302</name>
    <name evidence="6" type="ORF">PAEG_LOCUS23622</name>
</gene>
<dbReference type="InterPro" id="IPR040154">
    <property type="entry name" value="Biotinidase/VNN"/>
</dbReference>
<dbReference type="InterPro" id="IPR003010">
    <property type="entry name" value="C-N_Hydrolase"/>
</dbReference>
<feature type="chain" id="PRO_5035869585" evidence="4">
    <location>
        <begin position="19"/>
        <end position="666"/>
    </location>
</feature>
<dbReference type="PANTHER" id="PTHR10609">
    <property type="entry name" value="BIOTINIDASE-RELATED"/>
    <property type="match status" value="1"/>
</dbReference>
<evidence type="ECO:0000259" key="5">
    <source>
        <dbReference type="PROSITE" id="PS50263"/>
    </source>
</evidence>
<evidence type="ECO:0000256" key="3">
    <source>
        <dbReference type="SAM" id="MobiDB-lite"/>
    </source>
</evidence>
<dbReference type="PROSITE" id="PS50263">
    <property type="entry name" value="CN_HYDROLASE"/>
    <property type="match status" value="1"/>
</dbReference>
<feature type="signal peptide" evidence="4">
    <location>
        <begin position="1"/>
        <end position="18"/>
    </location>
</feature>
<dbReference type="EMBL" id="CAKXAJ010026153">
    <property type="protein sequence ID" value="CAH2259695.1"/>
    <property type="molecule type" value="Genomic_DNA"/>
</dbReference>